<name>A0A9W4XJ35_9PLEO</name>
<evidence type="ECO:0000313" key="3">
    <source>
        <dbReference type="Proteomes" id="UP001152607"/>
    </source>
</evidence>
<gene>
    <name evidence="2" type="ORF">PDIGIT_LOCUS3389</name>
</gene>
<feature type="region of interest" description="Disordered" evidence="1">
    <location>
        <begin position="58"/>
        <end position="91"/>
    </location>
</feature>
<comment type="caution">
    <text evidence="2">The sequence shown here is derived from an EMBL/GenBank/DDBJ whole genome shotgun (WGS) entry which is preliminary data.</text>
</comment>
<organism evidence="2 3">
    <name type="scientific">Periconia digitata</name>
    <dbReference type="NCBI Taxonomy" id="1303443"/>
    <lineage>
        <taxon>Eukaryota</taxon>
        <taxon>Fungi</taxon>
        <taxon>Dikarya</taxon>
        <taxon>Ascomycota</taxon>
        <taxon>Pezizomycotina</taxon>
        <taxon>Dothideomycetes</taxon>
        <taxon>Pleosporomycetidae</taxon>
        <taxon>Pleosporales</taxon>
        <taxon>Massarineae</taxon>
        <taxon>Periconiaceae</taxon>
        <taxon>Periconia</taxon>
    </lineage>
</organism>
<dbReference type="EMBL" id="CAOQHR010000002">
    <property type="protein sequence ID" value="CAI6315550.1"/>
    <property type="molecule type" value="Genomic_DNA"/>
</dbReference>
<sequence>MGRKCSSSTRSLLQPLVGHINEISLTSIIPLLSRNLPSPAPDLEIRFTHTDVSNEIVCQSHPPNHQVTHPCSPSPLPRSPASRAETPQTRR</sequence>
<reference evidence="2" key="1">
    <citation type="submission" date="2023-01" db="EMBL/GenBank/DDBJ databases">
        <authorList>
            <person name="Van Ghelder C."/>
            <person name="Rancurel C."/>
        </authorList>
    </citation>
    <scope>NUCLEOTIDE SEQUENCE</scope>
    <source>
        <strain evidence="2">CNCM I-4278</strain>
    </source>
</reference>
<evidence type="ECO:0000256" key="1">
    <source>
        <dbReference type="SAM" id="MobiDB-lite"/>
    </source>
</evidence>
<protein>
    <submittedName>
        <fullName evidence="2">Uncharacterized protein</fullName>
    </submittedName>
</protein>
<proteinExistence type="predicted"/>
<dbReference type="Proteomes" id="UP001152607">
    <property type="component" value="Unassembled WGS sequence"/>
</dbReference>
<dbReference type="AlphaFoldDB" id="A0A9W4XJ35"/>
<feature type="compositionally biased region" description="Polar residues" evidence="1">
    <location>
        <begin position="58"/>
        <end position="71"/>
    </location>
</feature>
<accession>A0A9W4XJ35</accession>
<keyword evidence="3" id="KW-1185">Reference proteome</keyword>
<evidence type="ECO:0000313" key="2">
    <source>
        <dbReference type="EMBL" id="CAI6315550.1"/>
    </source>
</evidence>